<reference evidence="3" key="1">
    <citation type="journal article" date="2019" name="Int. J. Syst. Evol. Microbiol.">
        <title>The Global Catalogue of Microorganisms (GCM) 10K type strain sequencing project: providing services to taxonomists for standard genome sequencing and annotation.</title>
        <authorList>
            <consortium name="The Broad Institute Genomics Platform"/>
            <consortium name="The Broad Institute Genome Sequencing Center for Infectious Disease"/>
            <person name="Wu L."/>
            <person name="Ma J."/>
        </authorList>
    </citation>
    <scope>NUCLEOTIDE SEQUENCE [LARGE SCALE GENOMIC DNA]</scope>
    <source>
        <strain evidence="3">CCUG 55608</strain>
    </source>
</reference>
<organism evidence="2 3">
    <name type="scientific">Larkinella insperata</name>
    <dbReference type="NCBI Taxonomy" id="332158"/>
    <lineage>
        <taxon>Bacteria</taxon>
        <taxon>Pseudomonadati</taxon>
        <taxon>Bacteroidota</taxon>
        <taxon>Cytophagia</taxon>
        <taxon>Cytophagales</taxon>
        <taxon>Spirosomataceae</taxon>
        <taxon>Larkinella</taxon>
    </lineage>
</organism>
<dbReference type="RefSeq" id="WP_265991246.1">
    <property type="nucleotide sequence ID" value="NZ_CP110973.1"/>
</dbReference>
<evidence type="ECO:0000313" key="3">
    <source>
        <dbReference type="Proteomes" id="UP001597116"/>
    </source>
</evidence>
<feature type="compositionally biased region" description="Basic and acidic residues" evidence="1">
    <location>
        <begin position="28"/>
        <end position="37"/>
    </location>
</feature>
<dbReference type="Proteomes" id="UP001597116">
    <property type="component" value="Unassembled WGS sequence"/>
</dbReference>
<gene>
    <name evidence="2" type="ORF">ACFQ4C_19540</name>
</gene>
<protein>
    <submittedName>
        <fullName evidence="2">Uncharacterized protein</fullName>
    </submittedName>
</protein>
<feature type="compositionally biased region" description="Basic and acidic residues" evidence="1">
    <location>
        <begin position="79"/>
        <end position="93"/>
    </location>
</feature>
<evidence type="ECO:0000313" key="2">
    <source>
        <dbReference type="EMBL" id="MFD1143331.1"/>
    </source>
</evidence>
<dbReference type="EMBL" id="JBHTLP010000011">
    <property type="protein sequence ID" value="MFD1143331.1"/>
    <property type="molecule type" value="Genomic_DNA"/>
</dbReference>
<sequence length="93" mass="10528">MITTLCYLLLSVGAPADTLRLPKNLPELPKRPEEQRVDVMPNAKPSLKPNMPVHQHDESRTIPMPNSGTRLHSFQVPQGKEEPLDSIRKKNRP</sequence>
<keyword evidence="3" id="KW-1185">Reference proteome</keyword>
<evidence type="ECO:0000256" key="1">
    <source>
        <dbReference type="SAM" id="MobiDB-lite"/>
    </source>
</evidence>
<proteinExistence type="predicted"/>
<name>A0ABW3QG04_9BACT</name>
<accession>A0ABW3QG04</accession>
<feature type="compositionally biased region" description="Polar residues" evidence="1">
    <location>
        <begin position="64"/>
        <end position="76"/>
    </location>
</feature>
<feature type="region of interest" description="Disordered" evidence="1">
    <location>
        <begin position="23"/>
        <end position="93"/>
    </location>
</feature>
<comment type="caution">
    <text evidence="2">The sequence shown here is derived from an EMBL/GenBank/DDBJ whole genome shotgun (WGS) entry which is preliminary data.</text>
</comment>